<dbReference type="InterPro" id="IPR050950">
    <property type="entry name" value="HTH-type_LysR_regulators"/>
</dbReference>
<evidence type="ECO:0000256" key="4">
    <source>
        <dbReference type="ARBA" id="ARBA00023163"/>
    </source>
</evidence>
<dbReference type="GO" id="GO:0003700">
    <property type="term" value="F:DNA-binding transcription factor activity"/>
    <property type="evidence" value="ECO:0007669"/>
    <property type="project" value="InterPro"/>
</dbReference>
<evidence type="ECO:0000256" key="3">
    <source>
        <dbReference type="ARBA" id="ARBA00023125"/>
    </source>
</evidence>
<dbReference type="InterPro" id="IPR005119">
    <property type="entry name" value="LysR_subst-bd"/>
</dbReference>
<protein>
    <submittedName>
        <fullName evidence="6">LysR family transcriptional regulator</fullName>
    </submittedName>
</protein>
<dbReference type="PANTHER" id="PTHR30419:SF8">
    <property type="entry name" value="NITROGEN ASSIMILATION TRANSCRIPTIONAL ACTIVATOR-RELATED"/>
    <property type="match status" value="1"/>
</dbReference>
<name>A0A0Q3IBN7_9HYPH</name>
<dbReference type="PROSITE" id="PS50931">
    <property type="entry name" value="HTH_LYSR"/>
    <property type="match status" value="1"/>
</dbReference>
<dbReference type="Gene3D" id="1.10.10.10">
    <property type="entry name" value="Winged helix-like DNA-binding domain superfamily/Winged helix DNA-binding domain"/>
    <property type="match status" value="1"/>
</dbReference>
<dbReference type="InterPro" id="IPR036390">
    <property type="entry name" value="WH_DNA-bd_sf"/>
</dbReference>
<reference evidence="6 7" key="1">
    <citation type="submission" date="2015-10" db="EMBL/GenBank/DDBJ databases">
        <title>Draft genome of Bosea thiooxidans.</title>
        <authorList>
            <person name="Wang X."/>
        </authorList>
    </citation>
    <scope>NUCLEOTIDE SEQUENCE [LARGE SCALE GENOMIC DNA]</scope>
    <source>
        <strain evidence="6 7">CGMCC 9174</strain>
    </source>
</reference>
<dbReference type="Proteomes" id="UP000051562">
    <property type="component" value="Unassembled WGS sequence"/>
</dbReference>
<dbReference type="RefSeq" id="WP_055726182.1">
    <property type="nucleotide sequence ID" value="NZ_LMAR01000001.1"/>
</dbReference>
<proteinExistence type="inferred from homology"/>
<dbReference type="FunFam" id="1.10.10.10:FF:000001">
    <property type="entry name" value="LysR family transcriptional regulator"/>
    <property type="match status" value="1"/>
</dbReference>
<dbReference type="EMBL" id="LMAR01000001">
    <property type="protein sequence ID" value="KQK32237.1"/>
    <property type="molecule type" value="Genomic_DNA"/>
</dbReference>
<evidence type="ECO:0000256" key="1">
    <source>
        <dbReference type="ARBA" id="ARBA00009437"/>
    </source>
</evidence>
<dbReference type="AlphaFoldDB" id="A0A0Q3IBN7"/>
<dbReference type="Pfam" id="PF00126">
    <property type="entry name" value="HTH_1"/>
    <property type="match status" value="1"/>
</dbReference>
<sequence>MKHPIDGIEAFIQIAELGSFNKAAEKLHVTQTGLTRRIQRLEAHVGLKLIDRTTRTVALTSIGREFMPEAQRMVDAVDRSFERLKTMSRFSTGDITIASVPSLMYGRLPRILRSYATRHPSNRVEILDRTSTLVIEAVRRRQAEFGLHVQPPNQPDLHNEVLVRDPFVVYCRNDHPLAGRPAIAWADLAGHDLITLGGSSGNRLLMEAQLSRSGIEVKTRFVVEYFSSAIGLASEGLGIAILVASLVENLRPDLAQIPLVDPIVDRPVSLIRRRGETLTPAAQALYNLIVRDLGPL</sequence>
<evidence type="ECO:0000256" key="2">
    <source>
        <dbReference type="ARBA" id="ARBA00023015"/>
    </source>
</evidence>
<dbReference type="PANTHER" id="PTHR30419">
    <property type="entry name" value="HTH-TYPE TRANSCRIPTIONAL REGULATOR YBHD"/>
    <property type="match status" value="1"/>
</dbReference>
<dbReference type="Pfam" id="PF03466">
    <property type="entry name" value="LysR_substrate"/>
    <property type="match status" value="1"/>
</dbReference>
<organism evidence="6 7">
    <name type="scientific">Bosea thiooxidans</name>
    <dbReference type="NCBI Taxonomy" id="53254"/>
    <lineage>
        <taxon>Bacteria</taxon>
        <taxon>Pseudomonadati</taxon>
        <taxon>Pseudomonadota</taxon>
        <taxon>Alphaproteobacteria</taxon>
        <taxon>Hyphomicrobiales</taxon>
        <taxon>Boseaceae</taxon>
        <taxon>Bosea</taxon>
    </lineage>
</organism>
<evidence type="ECO:0000259" key="5">
    <source>
        <dbReference type="PROSITE" id="PS50931"/>
    </source>
</evidence>
<gene>
    <name evidence="6" type="ORF">ARD30_00180</name>
</gene>
<keyword evidence="7" id="KW-1185">Reference proteome</keyword>
<accession>A0A0Q3IBN7</accession>
<dbReference type="GO" id="GO:0003677">
    <property type="term" value="F:DNA binding"/>
    <property type="evidence" value="ECO:0007669"/>
    <property type="project" value="UniProtKB-KW"/>
</dbReference>
<dbReference type="SUPFAM" id="SSF53850">
    <property type="entry name" value="Periplasmic binding protein-like II"/>
    <property type="match status" value="1"/>
</dbReference>
<keyword evidence="3" id="KW-0238">DNA-binding</keyword>
<dbReference type="CDD" id="cd08440">
    <property type="entry name" value="PBP2_LTTR_like_4"/>
    <property type="match status" value="1"/>
</dbReference>
<dbReference type="InterPro" id="IPR036388">
    <property type="entry name" value="WH-like_DNA-bd_sf"/>
</dbReference>
<comment type="caution">
    <text evidence="6">The sequence shown here is derived from an EMBL/GenBank/DDBJ whole genome shotgun (WGS) entry which is preliminary data.</text>
</comment>
<comment type="similarity">
    <text evidence="1">Belongs to the LysR transcriptional regulatory family.</text>
</comment>
<feature type="domain" description="HTH lysR-type" evidence="5">
    <location>
        <begin position="1"/>
        <end position="60"/>
    </location>
</feature>
<dbReference type="PRINTS" id="PR00039">
    <property type="entry name" value="HTHLYSR"/>
</dbReference>
<keyword evidence="2" id="KW-0805">Transcription regulation</keyword>
<dbReference type="STRING" id="53254.SAMN05660750_04257"/>
<evidence type="ECO:0000313" key="6">
    <source>
        <dbReference type="EMBL" id="KQK32237.1"/>
    </source>
</evidence>
<dbReference type="SUPFAM" id="SSF46785">
    <property type="entry name" value="Winged helix' DNA-binding domain"/>
    <property type="match status" value="1"/>
</dbReference>
<evidence type="ECO:0000313" key="7">
    <source>
        <dbReference type="Proteomes" id="UP000051562"/>
    </source>
</evidence>
<dbReference type="GO" id="GO:0005829">
    <property type="term" value="C:cytosol"/>
    <property type="evidence" value="ECO:0007669"/>
    <property type="project" value="TreeGrafter"/>
</dbReference>
<keyword evidence="4" id="KW-0804">Transcription</keyword>
<dbReference type="Gene3D" id="3.40.190.290">
    <property type="match status" value="1"/>
</dbReference>
<dbReference type="InterPro" id="IPR000847">
    <property type="entry name" value="LysR_HTH_N"/>
</dbReference>